<dbReference type="Proteomes" id="UP001243846">
    <property type="component" value="Unassembled WGS sequence"/>
</dbReference>
<keyword evidence="1" id="KW-0269">Exonuclease</keyword>
<dbReference type="GO" id="GO:0004527">
    <property type="term" value="F:exonuclease activity"/>
    <property type="evidence" value="ECO:0007669"/>
    <property type="project" value="UniProtKB-KW"/>
</dbReference>
<proteinExistence type="predicted"/>
<dbReference type="Gene3D" id="3.60.15.10">
    <property type="entry name" value="Ribonuclease Z/Hydroxyacylglutathione hydrolase-like"/>
    <property type="match status" value="1"/>
</dbReference>
<name>A0ABT8D5Y9_9RHOB</name>
<reference evidence="2" key="1">
    <citation type="journal article" date="2019" name="Int. J. Syst. Evol. Microbiol.">
        <title>The Global Catalogue of Microorganisms (GCM) 10K type strain sequencing project: providing services to taxonomists for standard genome sequencing and annotation.</title>
        <authorList>
            <consortium name="The Broad Institute Genomics Platform"/>
            <consortium name="The Broad Institute Genome Sequencing Center for Infectious Disease"/>
            <person name="Wu L."/>
            <person name="Ma J."/>
        </authorList>
    </citation>
    <scope>NUCLEOTIDE SEQUENCE [LARGE SCALE GENOMIC DNA]</scope>
    <source>
        <strain evidence="2">CECT 8482</strain>
    </source>
</reference>
<dbReference type="Gene3D" id="3.40.50.10890">
    <property type="match status" value="1"/>
</dbReference>
<gene>
    <name evidence="1" type="ORF">QWZ10_00270</name>
</gene>
<dbReference type="GO" id="GO:0016874">
    <property type="term" value="F:ligase activity"/>
    <property type="evidence" value="ECO:0007669"/>
    <property type="project" value="UniProtKB-KW"/>
</dbReference>
<dbReference type="PANTHER" id="PTHR11203:SF49">
    <property type="entry name" value="BLL1145 PROTEIN"/>
    <property type="match status" value="1"/>
</dbReference>
<dbReference type="NCBIfam" id="TIGR04122">
    <property type="entry name" value="Xnuc_lig_assoc"/>
    <property type="match status" value="1"/>
</dbReference>
<dbReference type="PANTHER" id="PTHR11203">
    <property type="entry name" value="CLEAVAGE AND POLYADENYLATION SPECIFICITY FACTOR FAMILY MEMBER"/>
    <property type="match status" value="1"/>
</dbReference>
<dbReference type="SUPFAM" id="SSF56281">
    <property type="entry name" value="Metallo-hydrolase/oxidoreductase"/>
    <property type="match status" value="1"/>
</dbReference>
<keyword evidence="2" id="KW-1185">Reference proteome</keyword>
<dbReference type="InterPro" id="IPR050698">
    <property type="entry name" value="MBL"/>
</dbReference>
<organism evidence="1 2">
    <name type="scientific">Paracoccus cavernae</name>
    <dbReference type="NCBI Taxonomy" id="1571207"/>
    <lineage>
        <taxon>Bacteria</taxon>
        <taxon>Pseudomonadati</taxon>
        <taxon>Pseudomonadota</taxon>
        <taxon>Alphaproteobacteria</taxon>
        <taxon>Rhodobacterales</taxon>
        <taxon>Paracoccaceae</taxon>
        <taxon>Paracoccus</taxon>
    </lineage>
</organism>
<sequence length="330" mass="36594">MIRAEEILHPRPEGLYCPLGDFFIDPIRPVERALITHAHADHARAGHGKVLASRQTLEIMAIRYGEDFARETQAAEGEIALGDVSASFHPAGHILGSCQIRLLPKSGPRIVVSGDYSRRPNPVCAPFTPLECEVFITEATFGLPVFRHPDPAFEIAKLLRSMEEFPDRHHLIGGYALGKTQRLIALLRAAGYDAPIGLHGALIRLCQYHISQGIDLGHLVRVDDPSGPRLVIAPPSAFSTPWVQRFKDPVIGYASGWMGIRARARQRRVELPLVISDHVDWPELTGTLQEIAPQEVWVTHGTEDGVLRWCALNQLPAKPLRLVGYEDEPE</sequence>
<dbReference type="EC" id="3.1.-.-" evidence="1"/>
<evidence type="ECO:0000313" key="2">
    <source>
        <dbReference type="Proteomes" id="UP001243846"/>
    </source>
</evidence>
<evidence type="ECO:0000313" key="1">
    <source>
        <dbReference type="EMBL" id="MDN3710649.1"/>
    </source>
</evidence>
<dbReference type="InterPro" id="IPR026360">
    <property type="entry name" value="Xnuc_lig_assoc"/>
</dbReference>
<dbReference type="EMBL" id="JAUFRC010000001">
    <property type="protein sequence ID" value="MDN3710649.1"/>
    <property type="molecule type" value="Genomic_DNA"/>
</dbReference>
<dbReference type="InterPro" id="IPR036866">
    <property type="entry name" value="RibonucZ/Hydroxyglut_hydro"/>
</dbReference>
<accession>A0ABT8D5Y9</accession>
<keyword evidence="1" id="KW-0436">Ligase</keyword>
<comment type="caution">
    <text evidence="1">The sequence shown here is derived from an EMBL/GenBank/DDBJ whole genome shotgun (WGS) entry which is preliminary data.</text>
</comment>
<protein>
    <submittedName>
        <fullName evidence="1">Ligase-associated DNA damage response exonuclease</fullName>
        <ecNumber evidence="1">3.1.-.-</ecNumber>
    </submittedName>
</protein>
<keyword evidence="1" id="KW-0540">Nuclease</keyword>
<keyword evidence="1" id="KW-0378">Hydrolase</keyword>